<dbReference type="Proteomes" id="UP000823611">
    <property type="component" value="Unassembled WGS sequence"/>
</dbReference>
<keyword evidence="11 12" id="KW-0511">Multifunctional enzyme</keyword>
<dbReference type="PANTHER" id="PTHR48099">
    <property type="entry name" value="C-1-TETRAHYDROFOLATE SYNTHASE, CYTOPLASMIC-RELATED"/>
    <property type="match status" value="1"/>
</dbReference>
<dbReference type="GO" id="GO:0009086">
    <property type="term" value="P:methionine biosynthetic process"/>
    <property type="evidence" value="ECO:0007669"/>
    <property type="project" value="UniProtKB-KW"/>
</dbReference>
<organism evidence="15 16">
    <name type="scientific">Candidatus Fimicola merdigallinarum</name>
    <dbReference type="NCBI Taxonomy" id="2840819"/>
    <lineage>
        <taxon>Bacteria</taxon>
        <taxon>Bacillati</taxon>
        <taxon>Bacillota</taxon>
        <taxon>Clostridia</taxon>
        <taxon>Lachnospirales</taxon>
        <taxon>Lachnospiraceae</taxon>
        <taxon>Lachnospiraceae incertae sedis</taxon>
        <taxon>Candidatus Fimicola</taxon>
    </lineage>
</organism>
<dbReference type="GO" id="GO:0006164">
    <property type="term" value="P:purine nucleotide biosynthetic process"/>
    <property type="evidence" value="ECO:0007669"/>
    <property type="project" value="UniProtKB-KW"/>
</dbReference>
<reference evidence="15" key="1">
    <citation type="submission" date="2020-10" db="EMBL/GenBank/DDBJ databases">
        <authorList>
            <person name="Gilroy R."/>
        </authorList>
    </citation>
    <scope>NUCLEOTIDE SEQUENCE</scope>
    <source>
        <strain evidence="15">F6-4510</strain>
    </source>
</reference>
<evidence type="ECO:0000256" key="1">
    <source>
        <dbReference type="ARBA" id="ARBA00004777"/>
    </source>
</evidence>
<dbReference type="AlphaFoldDB" id="A0A9D9DVJ0"/>
<dbReference type="FunFam" id="3.40.50.10860:FF:000005">
    <property type="entry name" value="C-1-tetrahydrofolate synthase, cytoplasmic, putative"/>
    <property type="match status" value="1"/>
</dbReference>
<comment type="pathway">
    <text evidence="1 12">One-carbon metabolism; tetrahydrofolate interconversion.</text>
</comment>
<dbReference type="GO" id="GO:0005829">
    <property type="term" value="C:cytosol"/>
    <property type="evidence" value="ECO:0007669"/>
    <property type="project" value="TreeGrafter"/>
</dbReference>
<evidence type="ECO:0000256" key="4">
    <source>
        <dbReference type="ARBA" id="ARBA00022605"/>
    </source>
</evidence>
<evidence type="ECO:0000259" key="13">
    <source>
        <dbReference type="Pfam" id="PF00763"/>
    </source>
</evidence>
<dbReference type="InterPro" id="IPR046346">
    <property type="entry name" value="Aminoacid_DH-like_N_sf"/>
</dbReference>
<dbReference type="EC" id="3.5.4.9" evidence="12"/>
<dbReference type="HAMAP" id="MF_01576">
    <property type="entry name" value="THF_DHG_CYH"/>
    <property type="match status" value="1"/>
</dbReference>
<evidence type="ECO:0000256" key="9">
    <source>
        <dbReference type="ARBA" id="ARBA00023102"/>
    </source>
</evidence>
<dbReference type="Gene3D" id="3.40.50.720">
    <property type="entry name" value="NAD(P)-binding Rossmann-like Domain"/>
    <property type="match status" value="1"/>
</dbReference>
<dbReference type="GO" id="GO:0035999">
    <property type="term" value="P:tetrahydrofolate interconversion"/>
    <property type="evidence" value="ECO:0007669"/>
    <property type="project" value="UniProtKB-UniRule"/>
</dbReference>
<evidence type="ECO:0000256" key="10">
    <source>
        <dbReference type="ARBA" id="ARBA00023167"/>
    </source>
</evidence>
<keyword evidence="4 12" id="KW-0028">Amino-acid biosynthesis</keyword>
<evidence type="ECO:0000313" key="15">
    <source>
        <dbReference type="EMBL" id="MBO8434358.1"/>
    </source>
</evidence>
<evidence type="ECO:0000256" key="6">
    <source>
        <dbReference type="ARBA" id="ARBA00022801"/>
    </source>
</evidence>
<evidence type="ECO:0000256" key="7">
    <source>
        <dbReference type="ARBA" id="ARBA00022857"/>
    </source>
</evidence>
<protein>
    <recommendedName>
        <fullName evidence="12">Bifunctional protein FolD</fullName>
    </recommendedName>
    <domain>
        <recommendedName>
            <fullName evidence="12">Methylenetetrahydrofolate dehydrogenase</fullName>
            <ecNumber evidence="12">1.5.1.5</ecNumber>
        </recommendedName>
    </domain>
    <domain>
        <recommendedName>
            <fullName evidence="12">Methenyltetrahydrofolate cyclohydrolase</fullName>
            <ecNumber evidence="12">3.5.4.9</ecNumber>
        </recommendedName>
    </domain>
</protein>
<feature type="domain" description="Tetrahydrofolate dehydrogenase/cyclohydrolase NAD(P)-binding" evidence="14">
    <location>
        <begin position="135"/>
        <end position="275"/>
    </location>
</feature>
<comment type="catalytic activity">
    <reaction evidence="12">
        <text>(6R)-5,10-methylene-5,6,7,8-tetrahydrofolate + NADP(+) = (6R)-5,10-methenyltetrahydrofolate + NADPH</text>
        <dbReference type="Rhea" id="RHEA:22812"/>
        <dbReference type="ChEBI" id="CHEBI:15636"/>
        <dbReference type="ChEBI" id="CHEBI:57455"/>
        <dbReference type="ChEBI" id="CHEBI:57783"/>
        <dbReference type="ChEBI" id="CHEBI:58349"/>
        <dbReference type="EC" id="1.5.1.5"/>
    </reaction>
</comment>
<evidence type="ECO:0000256" key="3">
    <source>
        <dbReference type="ARBA" id="ARBA00022563"/>
    </source>
</evidence>
<evidence type="ECO:0000256" key="8">
    <source>
        <dbReference type="ARBA" id="ARBA00023002"/>
    </source>
</evidence>
<sequence>MKIIESKRIVNVIKEDLIRVVDSLNKTPKLAIIQVEGDIASNSYVKNKRKLGAELGIIVQHVLLPSDTKQEDVINITNQLNNDKDTDGIIIQLPLPSHINERVVLDNIDPDKDVDGLGTTQIGYLNTQSFKTLIPCTALGVIIMLQNLTNLEGKDVVIVNRSHLIGKPLQVILTKENATVTLCHSRTKNLREKMKNADIVITGIGKAKYFDKSYFSDGQIIIDCSMNRGDDGKLCGDVKVEDLNDLDVEIASGIGHTGLFTVLSLMINTINAKKMKEI</sequence>
<comment type="similarity">
    <text evidence="12">Belongs to the tetrahydrofolate dehydrogenase/cyclohydrolase family.</text>
</comment>
<dbReference type="PRINTS" id="PR00085">
    <property type="entry name" value="THFDHDRGNASE"/>
</dbReference>
<evidence type="ECO:0000256" key="11">
    <source>
        <dbReference type="ARBA" id="ARBA00023268"/>
    </source>
</evidence>
<name>A0A9D9DVJ0_9FIRM</name>
<keyword evidence="10 12" id="KW-0486">Methionine biosynthesis</keyword>
<evidence type="ECO:0000256" key="2">
    <source>
        <dbReference type="ARBA" id="ARBA00011738"/>
    </source>
</evidence>
<keyword evidence="7 12" id="KW-0521">NADP</keyword>
<dbReference type="GO" id="GO:0004477">
    <property type="term" value="F:methenyltetrahydrofolate cyclohydrolase activity"/>
    <property type="evidence" value="ECO:0007669"/>
    <property type="project" value="UniProtKB-UniRule"/>
</dbReference>
<dbReference type="SUPFAM" id="SSF51735">
    <property type="entry name" value="NAD(P)-binding Rossmann-fold domains"/>
    <property type="match status" value="1"/>
</dbReference>
<dbReference type="Pfam" id="PF00763">
    <property type="entry name" value="THF_DHG_CYH"/>
    <property type="match status" value="1"/>
</dbReference>
<comment type="catalytic activity">
    <reaction evidence="12">
        <text>(6R)-5,10-methenyltetrahydrofolate + H2O = (6R)-10-formyltetrahydrofolate + H(+)</text>
        <dbReference type="Rhea" id="RHEA:23700"/>
        <dbReference type="ChEBI" id="CHEBI:15377"/>
        <dbReference type="ChEBI" id="CHEBI:15378"/>
        <dbReference type="ChEBI" id="CHEBI:57455"/>
        <dbReference type="ChEBI" id="CHEBI:195366"/>
        <dbReference type="EC" id="3.5.4.9"/>
    </reaction>
</comment>
<comment type="subunit">
    <text evidence="2 12">Homodimer.</text>
</comment>
<evidence type="ECO:0000313" key="16">
    <source>
        <dbReference type="Proteomes" id="UP000823611"/>
    </source>
</evidence>
<dbReference type="Pfam" id="PF02882">
    <property type="entry name" value="THF_DHG_CYH_C"/>
    <property type="match status" value="1"/>
</dbReference>
<dbReference type="EC" id="1.5.1.5" evidence="12"/>
<keyword evidence="8 12" id="KW-0560">Oxidoreductase</keyword>
<dbReference type="InterPro" id="IPR000672">
    <property type="entry name" value="THF_DH/CycHdrlase"/>
</dbReference>
<dbReference type="GO" id="GO:0000105">
    <property type="term" value="P:L-histidine biosynthetic process"/>
    <property type="evidence" value="ECO:0007669"/>
    <property type="project" value="UniProtKB-KW"/>
</dbReference>
<dbReference type="PANTHER" id="PTHR48099:SF5">
    <property type="entry name" value="C-1-TETRAHYDROFOLATE SYNTHASE, CYTOPLASMIC"/>
    <property type="match status" value="1"/>
</dbReference>
<keyword evidence="6 12" id="KW-0378">Hydrolase</keyword>
<evidence type="ECO:0000256" key="5">
    <source>
        <dbReference type="ARBA" id="ARBA00022755"/>
    </source>
</evidence>
<evidence type="ECO:0000259" key="14">
    <source>
        <dbReference type="Pfam" id="PF02882"/>
    </source>
</evidence>
<proteinExistence type="inferred from homology"/>
<feature type="domain" description="Tetrahydrofolate dehydrogenase/cyclohydrolase catalytic" evidence="13">
    <location>
        <begin position="4"/>
        <end position="115"/>
    </location>
</feature>
<comment type="caution">
    <text evidence="12">Lacks conserved residue(s) required for the propagation of feature annotation.</text>
</comment>
<dbReference type="SUPFAM" id="SSF53223">
    <property type="entry name" value="Aminoacid dehydrogenase-like, N-terminal domain"/>
    <property type="match status" value="1"/>
</dbReference>
<comment type="function">
    <text evidence="12">Catalyzes the oxidation of 5,10-methylenetetrahydrofolate to 5,10-methenyltetrahydrofolate and then the hydrolysis of 5,10-methenyltetrahydrofolate to 10-formyltetrahydrofolate.</text>
</comment>
<keyword evidence="3 12" id="KW-0554">One-carbon metabolism</keyword>
<gene>
    <name evidence="12" type="primary">folD</name>
    <name evidence="15" type="ORF">IAC55_03430</name>
</gene>
<feature type="binding site" evidence="12">
    <location>
        <begin position="160"/>
        <end position="162"/>
    </location>
    <ligand>
        <name>NADP(+)</name>
        <dbReference type="ChEBI" id="CHEBI:58349"/>
    </ligand>
</feature>
<dbReference type="InterPro" id="IPR036291">
    <property type="entry name" value="NAD(P)-bd_dom_sf"/>
</dbReference>
<dbReference type="Gene3D" id="3.40.50.10860">
    <property type="entry name" value="Leucine Dehydrogenase, chain A, domain 1"/>
    <property type="match status" value="1"/>
</dbReference>
<dbReference type="InterPro" id="IPR020630">
    <property type="entry name" value="THF_DH/CycHdrlase_cat_dom"/>
</dbReference>
<dbReference type="GO" id="GO:0004488">
    <property type="term" value="F:methylenetetrahydrofolate dehydrogenase (NADP+) activity"/>
    <property type="evidence" value="ECO:0007669"/>
    <property type="project" value="UniProtKB-UniRule"/>
</dbReference>
<comment type="caution">
    <text evidence="15">The sequence shown here is derived from an EMBL/GenBank/DDBJ whole genome shotgun (WGS) entry which is preliminary data.</text>
</comment>
<keyword evidence="5 12" id="KW-0658">Purine biosynthesis</keyword>
<accession>A0A9D9DVJ0</accession>
<reference evidence="15" key="2">
    <citation type="journal article" date="2021" name="PeerJ">
        <title>Extensive microbial diversity within the chicken gut microbiome revealed by metagenomics and culture.</title>
        <authorList>
            <person name="Gilroy R."/>
            <person name="Ravi A."/>
            <person name="Getino M."/>
            <person name="Pursley I."/>
            <person name="Horton D.L."/>
            <person name="Alikhan N.F."/>
            <person name="Baker D."/>
            <person name="Gharbi K."/>
            <person name="Hall N."/>
            <person name="Watson M."/>
            <person name="Adriaenssens E.M."/>
            <person name="Foster-Nyarko E."/>
            <person name="Jarju S."/>
            <person name="Secka A."/>
            <person name="Antonio M."/>
            <person name="Oren A."/>
            <person name="Chaudhuri R.R."/>
            <person name="La Ragione R."/>
            <person name="Hildebrand F."/>
            <person name="Pallen M.J."/>
        </authorList>
    </citation>
    <scope>NUCLEOTIDE SEQUENCE</scope>
    <source>
        <strain evidence="15">F6-4510</strain>
    </source>
</reference>
<dbReference type="InterPro" id="IPR020631">
    <property type="entry name" value="THF_DH/CycHdrlase_NAD-bd_dom"/>
</dbReference>
<dbReference type="EMBL" id="JADIMX010000065">
    <property type="protein sequence ID" value="MBO8434358.1"/>
    <property type="molecule type" value="Genomic_DNA"/>
</dbReference>
<keyword evidence="9 12" id="KW-0368">Histidine biosynthesis</keyword>
<evidence type="ECO:0000256" key="12">
    <source>
        <dbReference type="HAMAP-Rule" id="MF_01576"/>
    </source>
</evidence>